<dbReference type="InterPro" id="IPR036864">
    <property type="entry name" value="Zn2-C6_fun-type_DNA-bd_sf"/>
</dbReference>
<keyword evidence="5" id="KW-0539">Nucleus</keyword>
<evidence type="ECO:0000313" key="9">
    <source>
        <dbReference type="Proteomes" id="UP000078595"/>
    </source>
</evidence>
<evidence type="ECO:0000256" key="2">
    <source>
        <dbReference type="ARBA" id="ARBA00023015"/>
    </source>
</evidence>
<dbReference type="InterPro" id="IPR051089">
    <property type="entry name" value="prtT"/>
</dbReference>
<evidence type="ECO:0000256" key="6">
    <source>
        <dbReference type="SAM" id="MobiDB-lite"/>
    </source>
</evidence>
<dbReference type="GO" id="GO:0008270">
    <property type="term" value="F:zinc ion binding"/>
    <property type="evidence" value="ECO:0007669"/>
    <property type="project" value="InterPro"/>
</dbReference>
<keyword evidence="2" id="KW-0805">Transcription regulation</keyword>
<dbReference type="GO" id="GO:0005634">
    <property type="term" value="C:nucleus"/>
    <property type="evidence" value="ECO:0007669"/>
    <property type="project" value="UniProtKB-SubCell"/>
</dbReference>
<dbReference type="EMBL" id="CP144532">
    <property type="protein sequence ID" value="WWC60583.1"/>
    <property type="molecule type" value="Genomic_DNA"/>
</dbReference>
<feature type="region of interest" description="Disordered" evidence="6">
    <location>
        <begin position="48"/>
        <end position="73"/>
    </location>
</feature>
<dbReference type="GO" id="GO:0000981">
    <property type="term" value="F:DNA-binding transcription factor activity, RNA polymerase II-specific"/>
    <property type="evidence" value="ECO:0007669"/>
    <property type="project" value="InterPro"/>
</dbReference>
<dbReference type="PANTHER" id="PTHR31845:SF19">
    <property type="entry name" value="TRANSCRIPTION FACTOR DOMAIN-CONTAINING PROTEIN"/>
    <property type="match status" value="1"/>
</dbReference>
<dbReference type="Proteomes" id="UP000078595">
    <property type="component" value="Chromosome 3"/>
</dbReference>
<reference evidence="8" key="2">
    <citation type="submission" date="2024-02" db="EMBL/GenBank/DDBJ databases">
        <title>Comparative genomics of Cryptococcus and Kwoniella reveals pathogenesis evolution and contrasting modes of karyotype evolution via chromosome fusion or intercentromeric recombination.</title>
        <authorList>
            <person name="Coelho M.A."/>
            <person name="David-Palma M."/>
            <person name="Shea T."/>
            <person name="Bowers K."/>
            <person name="McGinley-Smith S."/>
            <person name="Mohammad A.W."/>
            <person name="Gnirke A."/>
            <person name="Yurkov A.M."/>
            <person name="Nowrousian M."/>
            <person name="Sun S."/>
            <person name="Cuomo C.A."/>
            <person name="Heitman J."/>
        </authorList>
    </citation>
    <scope>NUCLEOTIDE SEQUENCE</scope>
    <source>
        <strain evidence="8">CBS 10117</strain>
    </source>
</reference>
<dbReference type="GO" id="GO:0000976">
    <property type="term" value="F:transcription cis-regulatory region binding"/>
    <property type="evidence" value="ECO:0007669"/>
    <property type="project" value="TreeGrafter"/>
</dbReference>
<name>A0AAJ8KMS8_9TREE</name>
<dbReference type="RefSeq" id="XP_018264996.2">
    <property type="nucleotide sequence ID" value="XM_018406502.2"/>
</dbReference>
<dbReference type="PROSITE" id="PS50048">
    <property type="entry name" value="ZN2_CY6_FUNGAL_2"/>
    <property type="match status" value="1"/>
</dbReference>
<comment type="subcellular location">
    <subcellularLocation>
        <location evidence="1">Nucleus</location>
    </subcellularLocation>
</comment>
<evidence type="ECO:0000313" key="8">
    <source>
        <dbReference type="EMBL" id="WWC60583.1"/>
    </source>
</evidence>
<dbReference type="CDD" id="cd12148">
    <property type="entry name" value="fungal_TF_MHR"/>
    <property type="match status" value="1"/>
</dbReference>
<proteinExistence type="predicted"/>
<dbReference type="AlphaFoldDB" id="A0AAJ8KMS8"/>
<feature type="region of interest" description="Disordered" evidence="6">
    <location>
        <begin position="628"/>
        <end position="647"/>
    </location>
</feature>
<keyword evidence="4" id="KW-0804">Transcription</keyword>
<feature type="region of interest" description="Disordered" evidence="6">
    <location>
        <begin position="96"/>
        <end position="121"/>
    </location>
</feature>
<keyword evidence="9" id="KW-1185">Reference proteome</keyword>
<gene>
    <name evidence="8" type="ORF">I303_103157</name>
</gene>
<protein>
    <recommendedName>
        <fullName evidence="7">Zn(2)-C6 fungal-type domain-containing protein</fullName>
    </recommendedName>
</protein>
<dbReference type="PROSITE" id="PS00463">
    <property type="entry name" value="ZN2_CY6_FUNGAL_1"/>
    <property type="match status" value="1"/>
</dbReference>
<evidence type="ECO:0000256" key="5">
    <source>
        <dbReference type="ARBA" id="ARBA00023242"/>
    </source>
</evidence>
<evidence type="ECO:0000256" key="3">
    <source>
        <dbReference type="ARBA" id="ARBA00023125"/>
    </source>
</evidence>
<dbReference type="InterPro" id="IPR001138">
    <property type="entry name" value="Zn2Cys6_DnaBD"/>
</dbReference>
<reference evidence="8" key="1">
    <citation type="submission" date="2013-07" db="EMBL/GenBank/DDBJ databases">
        <authorList>
            <consortium name="The Broad Institute Genome Sequencing Platform"/>
            <person name="Cuomo C."/>
            <person name="Litvintseva A."/>
            <person name="Chen Y."/>
            <person name="Heitman J."/>
            <person name="Sun S."/>
            <person name="Springer D."/>
            <person name="Dromer F."/>
            <person name="Young S.K."/>
            <person name="Zeng Q."/>
            <person name="Gargeya S."/>
            <person name="Fitzgerald M."/>
            <person name="Abouelleil A."/>
            <person name="Alvarado L."/>
            <person name="Berlin A.M."/>
            <person name="Chapman S.B."/>
            <person name="Dewar J."/>
            <person name="Goldberg J."/>
            <person name="Griggs A."/>
            <person name="Gujja S."/>
            <person name="Hansen M."/>
            <person name="Howarth C."/>
            <person name="Imamovic A."/>
            <person name="Larimer J."/>
            <person name="McCowan C."/>
            <person name="Murphy C."/>
            <person name="Pearson M."/>
            <person name="Priest M."/>
            <person name="Roberts A."/>
            <person name="Saif S."/>
            <person name="Shea T."/>
            <person name="Sykes S."/>
            <person name="Wortman J."/>
            <person name="Nusbaum C."/>
            <person name="Birren B."/>
        </authorList>
    </citation>
    <scope>NUCLEOTIDE SEQUENCE</scope>
    <source>
        <strain evidence="8">CBS 10117</strain>
    </source>
</reference>
<evidence type="ECO:0000259" key="7">
    <source>
        <dbReference type="PROSITE" id="PS50048"/>
    </source>
</evidence>
<dbReference type="SUPFAM" id="SSF57701">
    <property type="entry name" value="Zn2/Cys6 DNA-binding domain"/>
    <property type="match status" value="1"/>
</dbReference>
<feature type="domain" description="Zn(2)-C6 fungal-type" evidence="7">
    <location>
        <begin position="6"/>
        <end position="42"/>
    </location>
</feature>
<evidence type="ECO:0000256" key="4">
    <source>
        <dbReference type="ARBA" id="ARBA00023163"/>
    </source>
</evidence>
<feature type="region of interest" description="Disordered" evidence="6">
    <location>
        <begin position="153"/>
        <end position="178"/>
    </location>
</feature>
<dbReference type="PANTHER" id="PTHR31845">
    <property type="entry name" value="FINGER DOMAIN PROTEIN, PUTATIVE-RELATED"/>
    <property type="match status" value="1"/>
</dbReference>
<feature type="compositionally biased region" description="Basic residues" evidence="6">
    <location>
        <begin position="48"/>
        <end position="57"/>
    </location>
</feature>
<accession>A0AAJ8KMS8</accession>
<organism evidence="8 9">
    <name type="scientific">Kwoniella dejecticola CBS 10117</name>
    <dbReference type="NCBI Taxonomy" id="1296121"/>
    <lineage>
        <taxon>Eukaryota</taxon>
        <taxon>Fungi</taxon>
        <taxon>Dikarya</taxon>
        <taxon>Basidiomycota</taxon>
        <taxon>Agaricomycotina</taxon>
        <taxon>Tremellomycetes</taxon>
        <taxon>Tremellales</taxon>
        <taxon>Cryptococcaceae</taxon>
        <taxon>Kwoniella</taxon>
    </lineage>
</organism>
<dbReference type="GeneID" id="28966877"/>
<sequence length="741" mass="83835">MVYTTACERCRKMRMKCERPSRGQNETEICERCTLDHAECITKKRRVGRQPGVKNRKTREMKEKAQGPYFGSRESHLARDQADLPNPLQVLASEAVRRQSTPESDDAMSTPPQPIPSAPRDSESILDRYSEWTNKVHGMTGRGYLTKRIDKLLSGENPKPSTEREEPSVFSGRTDMARPDAAPEHDVITLQMLPLSEAQRLFDSFMKHLTNGSMYFDPKIHSLPFIRSRSSFLLATILTVASGYKALCSSSVLHAQLSIHTNRLVSWIRDHNLKSIEIVQGLLLLASWIEIPHTLSRDKTWAYVSYATALAVELRLDSPLPFCVSTDPIYSPEIHDLLVRNAHRVCLLLYIHDRNMAMVAGRYPIFPESTVSSQVNLDKWGKHERAYIYDGPICASVSLRKIITETHHRLAVSNAVGFRTNMNLIEQAMSDWRTKWAMEITSTLEYDIIARFSTFVLALTLLKKDHEDDQDDIEARKACETLAFEVCCASINSYKSWSGILNSATFDTSMVAFCAIYTLQSINRSDAIYLSDWSVFRLATIQELISELEIQARVRHDVDTENSMSVVDAMARQLSRGVNLILIKKQVGQGLRSIPSVEASNNSCVYDYGEPLYPTQSANVFALESNHDNPVDAQSHEQLAPQPQAHVSQNQLVPHPQETLQQQHSQQQAFPMQETGMDDLTQLLFSNNAIPFIPEWNLESLLPDATFNWDHQLNFSGQASNGNDDQHNNINQNAIPFFGFD</sequence>
<dbReference type="KEGG" id="kdj:28966877"/>
<evidence type="ECO:0000256" key="1">
    <source>
        <dbReference type="ARBA" id="ARBA00004123"/>
    </source>
</evidence>
<keyword evidence="3" id="KW-0238">DNA-binding</keyword>
<dbReference type="CDD" id="cd00067">
    <property type="entry name" value="GAL4"/>
    <property type="match status" value="1"/>
</dbReference>